<feature type="transmembrane region" description="Helical" evidence="11">
    <location>
        <begin position="279"/>
        <end position="303"/>
    </location>
</feature>
<evidence type="ECO:0000256" key="10">
    <source>
        <dbReference type="ARBA" id="ARBA00023303"/>
    </source>
</evidence>
<evidence type="ECO:0000259" key="12">
    <source>
        <dbReference type="Pfam" id="PF00060"/>
    </source>
</evidence>
<dbReference type="Gene3D" id="3.40.190.10">
    <property type="entry name" value="Periplasmic binding protein-like II"/>
    <property type="match status" value="2"/>
</dbReference>
<keyword evidence="14" id="KW-1185">Reference proteome</keyword>
<dbReference type="PANTHER" id="PTHR18966">
    <property type="entry name" value="IONOTROPIC GLUTAMATE RECEPTOR"/>
    <property type="match status" value="1"/>
</dbReference>
<evidence type="ECO:0000256" key="11">
    <source>
        <dbReference type="SAM" id="Phobius"/>
    </source>
</evidence>
<keyword evidence="7" id="KW-0675">Receptor</keyword>
<comment type="subcellular location">
    <subcellularLocation>
        <location evidence="1">Membrane</location>
        <topology evidence="1">Multi-pass membrane protein</topology>
    </subcellularLocation>
</comment>
<keyword evidence="9" id="KW-1071">Ligand-gated ion channel</keyword>
<keyword evidence="6 11" id="KW-0472">Membrane</keyword>
<evidence type="ECO:0000256" key="9">
    <source>
        <dbReference type="ARBA" id="ARBA00023286"/>
    </source>
</evidence>
<dbReference type="InterPro" id="IPR015683">
    <property type="entry name" value="Ionotropic_Glu_rcpt"/>
</dbReference>
<dbReference type="EMBL" id="JALJOT010000001">
    <property type="protein sequence ID" value="KAK9918878.1"/>
    <property type="molecule type" value="Genomic_DNA"/>
</dbReference>
<name>A0ABR2Z4H9_9CHLO</name>
<dbReference type="Gene3D" id="1.10.287.70">
    <property type="match status" value="1"/>
</dbReference>
<protein>
    <recommendedName>
        <fullName evidence="12">Ionotropic glutamate receptor C-terminal domain-containing protein</fullName>
    </recommendedName>
</protein>
<evidence type="ECO:0000256" key="6">
    <source>
        <dbReference type="ARBA" id="ARBA00023136"/>
    </source>
</evidence>
<feature type="domain" description="Ionotropic glutamate receptor C-terminal" evidence="12">
    <location>
        <begin position="41"/>
        <end position="284"/>
    </location>
</feature>
<keyword evidence="2" id="KW-0813">Transport</keyword>
<feature type="transmembrane region" description="Helical" evidence="11">
    <location>
        <begin position="118"/>
        <end position="140"/>
    </location>
</feature>
<dbReference type="SUPFAM" id="SSF53850">
    <property type="entry name" value="Periplasmic binding protein-like II"/>
    <property type="match status" value="1"/>
</dbReference>
<dbReference type="Pfam" id="PF00060">
    <property type="entry name" value="Lig_chan"/>
    <property type="match status" value="1"/>
</dbReference>
<evidence type="ECO:0000256" key="8">
    <source>
        <dbReference type="ARBA" id="ARBA00023180"/>
    </source>
</evidence>
<evidence type="ECO:0000256" key="3">
    <source>
        <dbReference type="ARBA" id="ARBA00022692"/>
    </source>
</evidence>
<proteinExistence type="predicted"/>
<keyword evidence="10" id="KW-0407">Ion channel</keyword>
<evidence type="ECO:0000256" key="7">
    <source>
        <dbReference type="ARBA" id="ARBA00023170"/>
    </source>
</evidence>
<keyword evidence="4 11" id="KW-1133">Transmembrane helix</keyword>
<organism evidence="13 14">
    <name type="scientific">Coccomyxa subellipsoidea</name>
    <dbReference type="NCBI Taxonomy" id="248742"/>
    <lineage>
        <taxon>Eukaryota</taxon>
        <taxon>Viridiplantae</taxon>
        <taxon>Chlorophyta</taxon>
        <taxon>core chlorophytes</taxon>
        <taxon>Trebouxiophyceae</taxon>
        <taxon>Trebouxiophyceae incertae sedis</taxon>
        <taxon>Coccomyxaceae</taxon>
        <taxon>Coccomyxa</taxon>
    </lineage>
</organism>
<dbReference type="Proteomes" id="UP001491310">
    <property type="component" value="Unassembled WGS sequence"/>
</dbReference>
<keyword evidence="8" id="KW-0325">Glycoprotein</keyword>
<evidence type="ECO:0000256" key="2">
    <source>
        <dbReference type="ARBA" id="ARBA00022448"/>
    </source>
</evidence>
<keyword evidence="5" id="KW-0406">Ion transport</keyword>
<dbReference type="InterPro" id="IPR001320">
    <property type="entry name" value="Iontro_rcpt_C"/>
</dbReference>
<evidence type="ECO:0000313" key="13">
    <source>
        <dbReference type="EMBL" id="KAK9918878.1"/>
    </source>
</evidence>
<evidence type="ECO:0000256" key="5">
    <source>
        <dbReference type="ARBA" id="ARBA00023065"/>
    </source>
</evidence>
<gene>
    <name evidence="13" type="ORF">WJX75_007744</name>
</gene>
<evidence type="ECO:0000256" key="1">
    <source>
        <dbReference type="ARBA" id="ARBA00004141"/>
    </source>
</evidence>
<feature type="transmembrane region" description="Helical" evidence="11">
    <location>
        <begin position="42"/>
        <end position="60"/>
    </location>
</feature>
<sequence>MDGPVDIDITYSYIAGGLGLLVQKGEPRNDQLLFLQPFDARLWVTLLGTAFAAALVLKLISLYTPLGDSEIHEVHAMDEGEHTEGRKYEVEHCSDSILLETWMAMFGERRGLAIGRSWATRIFAIAFAFFSVIVMAAYTANFASILTVLQVSQPISSLKDLTSRNGTIAINPSGAEAVRNGDADAYVTDEWTLQWYAGRQPCDLLVQGDNFGPGVLVYGLQKDSPFTMPINYAMLELYENGRLDTLKRQWSSGVSQCGDQNSNTINNTRLTVTQMTGPLYMLLVFAGAAFLWATGEHVAAAIAKRHPRVKHAALSSIPSSSRALKTSLQSFRRSTLDRSIRSNGSRVSSTLGQWDSEKMSTEMCCEVPTGQPLERPRMRSPFENEAVVLTTLPV</sequence>
<evidence type="ECO:0000313" key="14">
    <source>
        <dbReference type="Proteomes" id="UP001491310"/>
    </source>
</evidence>
<comment type="caution">
    <text evidence="13">The sequence shown here is derived from an EMBL/GenBank/DDBJ whole genome shotgun (WGS) entry which is preliminary data.</text>
</comment>
<reference evidence="13 14" key="1">
    <citation type="journal article" date="2024" name="Nat. Commun.">
        <title>Phylogenomics reveals the evolutionary origins of lichenization in chlorophyte algae.</title>
        <authorList>
            <person name="Puginier C."/>
            <person name="Libourel C."/>
            <person name="Otte J."/>
            <person name="Skaloud P."/>
            <person name="Haon M."/>
            <person name="Grisel S."/>
            <person name="Petersen M."/>
            <person name="Berrin J.G."/>
            <person name="Delaux P.M."/>
            <person name="Dal Grande F."/>
            <person name="Keller J."/>
        </authorList>
    </citation>
    <scope>NUCLEOTIDE SEQUENCE [LARGE SCALE GENOMIC DNA]</scope>
    <source>
        <strain evidence="13 14">SAG 216-7</strain>
    </source>
</reference>
<evidence type="ECO:0000256" key="4">
    <source>
        <dbReference type="ARBA" id="ARBA00022989"/>
    </source>
</evidence>
<accession>A0ABR2Z4H9</accession>
<keyword evidence="3 11" id="KW-0812">Transmembrane</keyword>